<sequence length="147" mass="16065">MTPDQRILVRQSFDFIRPMSHQAAGLFYQRLFEIAPEVAPLFAESDMKSQGHRMMAALNLIAHSLDEPTVLIPIARELAQRHVGYGVRPEHYQPVGEALIWALETGLGPNFDTETKAAWAAAYGALSDAMIAAAYGPDGKTGIEAAE</sequence>
<evidence type="ECO:0000259" key="6">
    <source>
        <dbReference type="PROSITE" id="PS01033"/>
    </source>
</evidence>
<dbReference type="AlphaFoldDB" id="A0A6P1T563"/>
<feature type="domain" description="Globin" evidence="6">
    <location>
        <begin position="1"/>
        <end position="135"/>
    </location>
</feature>
<keyword evidence="1 5" id="KW-0349">Heme</keyword>
<dbReference type="SUPFAM" id="SSF46458">
    <property type="entry name" value="Globin-like"/>
    <property type="match status" value="1"/>
</dbReference>
<keyword evidence="8" id="KW-1185">Reference proteome</keyword>
<evidence type="ECO:0000256" key="4">
    <source>
        <dbReference type="ARBA" id="ARBA00023004"/>
    </source>
</evidence>
<dbReference type="GO" id="GO:0020037">
    <property type="term" value="F:heme binding"/>
    <property type="evidence" value="ECO:0007669"/>
    <property type="project" value="InterPro"/>
</dbReference>
<dbReference type="PROSITE" id="PS01033">
    <property type="entry name" value="GLOBIN"/>
    <property type="match status" value="1"/>
</dbReference>
<dbReference type="GO" id="GO:0046210">
    <property type="term" value="P:nitric oxide catabolic process"/>
    <property type="evidence" value="ECO:0007669"/>
    <property type="project" value="TreeGrafter"/>
</dbReference>
<protein>
    <submittedName>
        <fullName evidence="7">Hemin receptor</fullName>
    </submittedName>
</protein>
<keyword evidence="7" id="KW-0675">Receptor</keyword>
<gene>
    <name evidence="7" type="ORF">GO499_17560</name>
</gene>
<dbReference type="GO" id="GO:0046872">
    <property type="term" value="F:metal ion binding"/>
    <property type="evidence" value="ECO:0007669"/>
    <property type="project" value="UniProtKB-KW"/>
</dbReference>
<dbReference type="Pfam" id="PF00042">
    <property type="entry name" value="Globin"/>
    <property type="match status" value="1"/>
</dbReference>
<keyword evidence="2 5" id="KW-0561">Oxygen transport</keyword>
<name>A0A6P1T563_9RHOB</name>
<comment type="similarity">
    <text evidence="5">Belongs to the globin family.</text>
</comment>
<dbReference type="RefSeq" id="WP_161863404.1">
    <property type="nucleotide sequence ID" value="NZ_CP046620.1"/>
</dbReference>
<dbReference type="PANTHER" id="PTHR43396:SF3">
    <property type="entry name" value="FLAVOHEMOPROTEIN"/>
    <property type="match status" value="1"/>
</dbReference>
<evidence type="ECO:0000256" key="1">
    <source>
        <dbReference type="ARBA" id="ARBA00022617"/>
    </source>
</evidence>
<dbReference type="GO" id="GO:0019825">
    <property type="term" value="F:oxygen binding"/>
    <property type="evidence" value="ECO:0007669"/>
    <property type="project" value="InterPro"/>
</dbReference>
<keyword evidence="3" id="KW-0479">Metal-binding</keyword>
<dbReference type="PANTHER" id="PTHR43396">
    <property type="entry name" value="FLAVOHEMOPROTEIN"/>
    <property type="match status" value="1"/>
</dbReference>
<dbReference type="Gene3D" id="1.10.490.10">
    <property type="entry name" value="Globins"/>
    <property type="match status" value="1"/>
</dbReference>
<keyword evidence="4" id="KW-0408">Iron</keyword>
<dbReference type="GO" id="GO:0008941">
    <property type="term" value="F:nitric oxide dioxygenase NAD(P)H activity"/>
    <property type="evidence" value="ECO:0007669"/>
    <property type="project" value="TreeGrafter"/>
</dbReference>
<reference evidence="7 8" key="1">
    <citation type="submission" date="2019-12" db="EMBL/GenBank/DDBJ databases">
        <title>Complete genome sequence of Algicella marina strain 9Alg 56(T) isolated from the red alga Tichocarpus crinitus.</title>
        <authorList>
            <person name="Kim S.-G."/>
            <person name="Nedashkovskaya O.I."/>
        </authorList>
    </citation>
    <scope>NUCLEOTIDE SEQUENCE [LARGE SCALE GENOMIC DNA]</scope>
    <source>
        <strain evidence="7 8">9Alg 56</strain>
    </source>
</reference>
<dbReference type="GO" id="GO:0005344">
    <property type="term" value="F:oxygen carrier activity"/>
    <property type="evidence" value="ECO:0007669"/>
    <property type="project" value="UniProtKB-KW"/>
</dbReference>
<dbReference type="PRINTS" id="PR01907">
    <property type="entry name" value="WORMGLOBIN"/>
</dbReference>
<evidence type="ECO:0000256" key="2">
    <source>
        <dbReference type="ARBA" id="ARBA00022621"/>
    </source>
</evidence>
<dbReference type="GO" id="GO:0071500">
    <property type="term" value="P:cellular response to nitrosative stress"/>
    <property type="evidence" value="ECO:0007669"/>
    <property type="project" value="TreeGrafter"/>
</dbReference>
<dbReference type="InterPro" id="IPR012292">
    <property type="entry name" value="Globin/Proto"/>
</dbReference>
<dbReference type="Proteomes" id="UP000464495">
    <property type="component" value="Chromosome"/>
</dbReference>
<dbReference type="InterPro" id="IPR000971">
    <property type="entry name" value="Globin"/>
</dbReference>
<evidence type="ECO:0000313" key="8">
    <source>
        <dbReference type="Proteomes" id="UP000464495"/>
    </source>
</evidence>
<evidence type="ECO:0000256" key="5">
    <source>
        <dbReference type="RuleBase" id="RU000356"/>
    </source>
</evidence>
<evidence type="ECO:0000256" key="3">
    <source>
        <dbReference type="ARBA" id="ARBA00022723"/>
    </source>
</evidence>
<evidence type="ECO:0000313" key="7">
    <source>
        <dbReference type="EMBL" id="QHQ36860.1"/>
    </source>
</evidence>
<keyword evidence="5" id="KW-0813">Transport</keyword>
<dbReference type="KEGG" id="amaq:GO499_17560"/>
<organism evidence="7 8">
    <name type="scientific">Algicella marina</name>
    <dbReference type="NCBI Taxonomy" id="2683284"/>
    <lineage>
        <taxon>Bacteria</taxon>
        <taxon>Pseudomonadati</taxon>
        <taxon>Pseudomonadota</taxon>
        <taxon>Alphaproteobacteria</taxon>
        <taxon>Rhodobacterales</taxon>
        <taxon>Paracoccaceae</taxon>
        <taxon>Algicella</taxon>
    </lineage>
</organism>
<accession>A0A6P1T563</accession>
<dbReference type="InterPro" id="IPR009050">
    <property type="entry name" value="Globin-like_sf"/>
</dbReference>
<dbReference type="GO" id="GO:0071949">
    <property type="term" value="F:FAD binding"/>
    <property type="evidence" value="ECO:0007669"/>
    <property type="project" value="TreeGrafter"/>
</dbReference>
<proteinExistence type="inferred from homology"/>
<dbReference type="EMBL" id="CP046620">
    <property type="protein sequence ID" value="QHQ36860.1"/>
    <property type="molecule type" value="Genomic_DNA"/>
</dbReference>